<proteinExistence type="predicted"/>
<reference evidence="2 3" key="1">
    <citation type="submission" date="2016-07" db="EMBL/GenBank/DDBJ databases">
        <title>Pervasive Adenine N6-methylation of Active Genes in Fungi.</title>
        <authorList>
            <consortium name="DOE Joint Genome Institute"/>
            <person name="Mondo S.J."/>
            <person name="Dannebaum R.O."/>
            <person name="Kuo R.C."/>
            <person name="Labutti K."/>
            <person name="Haridas S."/>
            <person name="Kuo A."/>
            <person name="Salamov A."/>
            <person name="Ahrendt S.R."/>
            <person name="Lipzen A."/>
            <person name="Sullivan W."/>
            <person name="Andreopoulos W.B."/>
            <person name="Clum A."/>
            <person name="Lindquist E."/>
            <person name="Daum C."/>
            <person name="Ramamoorthy G.K."/>
            <person name="Gryganskyi A."/>
            <person name="Culley D."/>
            <person name="Magnuson J.K."/>
            <person name="James T.Y."/>
            <person name="O'Malley M.A."/>
            <person name="Stajich J.E."/>
            <person name="Spatafora J.W."/>
            <person name="Visel A."/>
            <person name="Grigoriev I.V."/>
        </authorList>
    </citation>
    <scope>NUCLEOTIDE SEQUENCE [LARGE SCALE GENOMIC DNA]</scope>
    <source>
        <strain evidence="2 3">NRRL 1336</strain>
    </source>
</reference>
<dbReference type="AlphaFoldDB" id="A0A1X2IC25"/>
<accession>A0A1X2IC25</accession>
<dbReference type="OrthoDB" id="10261753at2759"/>
<comment type="caution">
    <text evidence="2">The sequence shown here is derived from an EMBL/GenBank/DDBJ whole genome shotgun (WGS) entry which is preliminary data.</text>
</comment>
<organism evidence="2 3">
    <name type="scientific">Absidia repens</name>
    <dbReference type="NCBI Taxonomy" id="90262"/>
    <lineage>
        <taxon>Eukaryota</taxon>
        <taxon>Fungi</taxon>
        <taxon>Fungi incertae sedis</taxon>
        <taxon>Mucoromycota</taxon>
        <taxon>Mucoromycotina</taxon>
        <taxon>Mucoromycetes</taxon>
        <taxon>Mucorales</taxon>
        <taxon>Cunninghamellaceae</taxon>
        <taxon>Absidia</taxon>
    </lineage>
</organism>
<keyword evidence="1" id="KW-0812">Transmembrane</keyword>
<keyword evidence="3" id="KW-1185">Reference proteome</keyword>
<feature type="transmembrane region" description="Helical" evidence="1">
    <location>
        <begin position="72"/>
        <end position="89"/>
    </location>
</feature>
<evidence type="ECO:0000313" key="2">
    <source>
        <dbReference type="EMBL" id="ORZ13659.1"/>
    </source>
</evidence>
<keyword evidence="1" id="KW-1133">Transmembrane helix</keyword>
<evidence type="ECO:0000256" key="1">
    <source>
        <dbReference type="SAM" id="Phobius"/>
    </source>
</evidence>
<dbReference type="EMBL" id="MCGE01000016">
    <property type="protein sequence ID" value="ORZ13659.1"/>
    <property type="molecule type" value="Genomic_DNA"/>
</dbReference>
<sequence>MLDFIKSKARWITSLTIPTLGTQDEQERLLRSEDNIDSLVTDEPVDNCNIVYWIFFLYGVAMLLPWNGNTFYNVMLPLMCLILICYYHYHSKYLLQHPNTSLPGFLALIMKKPSKAISQPISLSPTWLFSSISCGDNHLLMRSR</sequence>
<protein>
    <submittedName>
        <fullName evidence="2">Uncharacterized protein</fullName>
    </submittedName>
</protein>
<gene>
    <name evidence="2" type="ORF">BCR42DRAFT_67976</name>
</gene>
<keyword evidence="1" id="KW-0472">Membrane</keyword>
<dbReference type="Proteomes" id="UP000193560">
    <property type="component" value="Unassembled WGS sequence"/>
</dbReference>
<evidence type="ECO:0000313" key="3">
    <source>
        <dbReference type="Proteomes" id="UP000193560"/>
    </source>
</evidence>
<name>A0A1X2IC25_9FUNG</name>
<feature type="transmembrane region" description="Helical" evidence="1">
    <location>
        <begin position="50"/>
        <end position="66"/>
    </location>
</feature>